<feature type="domain" description="NAD-dependent epimerase/dehydratase" evidence="1">
    <location>
        <begin position="4"/>
        <end position="248"/>
    </location>
</feature>
<dbReference type="SUPFAM" id="SSF51735">
    <property type="entry name" value="NAD(P)-binding Rossmann-fold domains"/>
    <property type="match status" value="1"/>
</dbReference>
<evidence type="ECO:0000313" key="2">
    <source>
        <dbReference type="EMBL" id="KKN14995.1"/>
    </source>
</evidence>
<dbReference type="InterPro" id="IPR036291">
    <property type="entry name" value="NAD(P)-bd_dom_sf"/>
</dbReference>
<comment type="caution">
    <text evidence="2">The sequence shown here is derived from an EMBL/GenBank/DDBJ whole genome shotgun (WGS) entry which is preliminary data.</text>
</comment>
<evidence type="ECO:0000259" key="1">
    <source>
        <dbReference type="Pfam" id="PF01370"/>
    </source>
</evidence>
<dbReference type="Gene3D" id="3.40.50.720">
    <property type="entry name" value="NAD(P)-binding Rossmann-like Domain"/>
    <property type="match status" value="1"/>
</dbReference>
<accession>A0A0F9N5V2</accession>
<reference evidence="2" key="1">
    <citation type="journal article" date="2015" name="Nature">
        <title>Complex archaea that bridge the gap between prokaryotes and eukaryotes.</title>
        <authorList>
            <person name="Spang A."/>
            <person name="Saw J.H."/>
            <person name="Jorgensen S.L."/>
            <person name="Zaremba-Niedzwiedzka K."/>
            <person name="Martijn J."/>
            <person name="Lind A.E."/>
            <person name="van Eijk R."/>
            <person name="Schleper C."/>
            <person name="Guy L."/>
            <person name="Ettema T.J."/>
        </authorList>
    </citation>
    <scope>NUCLEOTIDE SEQUENCE</scope>
</reference>
<dbReference type="PANTHER" id="PTHR43245:SF13">
    <property type="entry name" value="UDP-D-APIOSE_UDP-D-XYLOSE SYNTHASE 2"/>
    <property type="match status" value="1"/>
</dbReference>
<organism evidence="2">
    <name type="scientific">marine sediment metagenome</name>
    <dbReference type="NCBI Taxonomy" id="412755"/>
    <lineage>
        <taxon>unclassified sequences</taxon>
        <taxon>metagenomes</taxon>
        <taxon>ecological metagenomes</taxon>
    </lineage>
</organism>
<dbReference type="PANTHER" id="PTHR43245">
    <property type="entry name" value="BIFUNCTIONAL POLYMYXIN RESISTANCE PROTEIN ARNA"/>
    <property type="match status" value="1"/>
</dbReference>
<protein>
    <recommendedName>
        <fullName evidence="1">NAD-dependent epimerase/dehydratase domain-containing protein</fullName>
    </recommendedName>
</protein>
<gene>
    <name evidence="2" type="ORF">LCGC14_0990540</name>
</gene>
<dbReference type="Pfam" id="PF01370">
    <property type="entry name" value="Epimerase"/>
    <property type="match status" value="1"/>
</dbReference>
<sequence>MPTALVTGAGGFIGGHLVKRLLEEGFSVKAVDIKPLANWWQMHEGCENISGDLREEKVASHACHNRDHVYQLAADMGGAGYVFSGDNDAEILQNNLRINLNIAKYARAYNVGKVLYTSSACVYPKTNQEDPNNPDCSEDSVYPADPDSEYGWEKLTSERLYLAFARNYALRVYIVRLHNVYGSHGSWNDGREKAPAAICRKVAEAKLAPEPTINVWGDGKQVRSFMWISDCVEGIRRIMDSDIGCPINLGSSESITINGLIDIVANIAGINLNLFRQYDTSKPQGVRGRNSDNTLILKELGWEPGRPLASGVDETYQWIEEQVKL</sequence>
<dbReference type="InterPro" id="IPR001509">
    <property type="entry name" value="Epimerase_deHydtase"/>
</dbReference>
<dbReference type="EMBL" id="LAZR01003758">
    <property type="protein sequence ID" value="KKN14995.1"/>
    <property type="molecule type" value="Genomic_DNA"/>
</dbReference>
<proteinExistence type="predicted"/>
<dbReference type="Gene3D" id="3.90.25.10">
    <property type="entry name" value="UDP-galactose 4-epimerase, domain 1"/>
    <property type="match status" value="1"/>
</dbReference>
<dbReference type="AlphaFoldDB" id="A0A0F9N5V2"/>
<name>A0A0F9N5V2_9ZZZZ</name>
<dbReference type="InterPro" id="IPR050177">
    <property type="entry name" value="Lipid_A_modif_metabolic_enz"/>
</dbReference>